<evidence type="ECO:0000313" key="2">
    <source>
        <dbReference type="EMBL" id="MBC5635122.1"/>
    </source>
</evidence>
<name>A0ABR7DUU8_9BACT</name>
<accession>A0ABR7DUU8</accession>
<organism evidence="2 3">
    <name type="scientific">Parabacteroides hominis</name>
    <dbReference type="NCBI Taxonomy" id="2763057"/>
    <lineage>
        <taxon>Bacteria</taxon>
        <taxon>Pseudomonadati</taxon>
        <taxon>Bacteroidota</taxon>
        <taxon>Bacteroidia</taxon>
        <taxon>Bacteroidales</taxon>
        <taxon>Tannerellaceae</taxon>
        <taxon>Parabacteroides</taxon>
    </lineage>
</organism>
<dbReference type="Proteomes" id="UP000651475">
    <property type="component" value="Unassembled WGS sequence"/>
</dbReference>
<reference evidence="2 3" key="1">
    <citation type="submission" date="2020-08" db="EMBL/GenBank/DDBJ databases">
        <title>Genome public.</title>
        <authorList>
            <person name="Liu C."/>
            <person name="Sun Q."/>
        </authorList>
    </citation>
    <scope>NUCLEOTIDE SEQUENCE [LARGE SCALE GENOMIC DNA]</scope>
    <source>
        <strain evidence="2 3">NSJ-79</strain>
    </source>
</reference>
<gene>
    <name evidence="1" type="ORF">H8S65_20440</name>
    <name evidence="2" type="ORF">H8S65_20510</name>
</gene>
<dbReference type="EMBL" id="JACOOJ010000073">
    <property type="protein sequence ID" value="MBC5635109.1"/>
    <property type="molecule type" value="Genomic_DNA"/>
</dbReference>
<evidence type="ECO:0000313" key="1">
    <source>
        <dbReference type="EMBL" id="MBC5635109.1"/>
    </source>
</evidence>
<evidence type="ECO:0000313" key="3">
    <source>
        <dbReference type="Proteomes" id="UP000651475"/>
    </source>
</evidence>
<dbReference type="EMBL" id="JACOOJ010000075">
    <property type="protein sequence ID" value="MBC5635122.1"/>
    <property type="molecule type" value="Genomic_DNA"/>
</dbReference>
<sequence length="50" mass="5723">MTIDGKDIYTEWGCKLLEGSFDDLLKYPKRKAVKYNNWAEADGIDPDLSV</sequence>
<protein>
    <submittedName>
        <fullName evidence="2">Uncharacterized protein</fullName>
    </submittedName>
</protein>
<feature type="non-terminal residue" evidence="2">
    <location>
        <position position="50"/>
    </location>
</feature>
<keyword evidence="3" id="KW-1185">Reference proteome</keyword>
<comment type="caution">
    <text evidence="2">The sequence shown here is derived from an EMBL/GenBank/DDBJ whole genome shotgun (WGS) entry which is preliminary data.</text>
</comment>
<proteinExistence type="predicted"/>